<name>A0AAE1NS11_9EUCA</name>
<gene>
    <name evidence="2" type="ORF">Pmani_032274</name>
</gene>
<sequence length="74" mass="8388">MLRDRRGVTVLMSKEGREWRTVTPHPPQQHNVSPNNHPKITEVTTPQPHKTTQSNKLPPPTPVTRPQAQQQTPA</sequence>
<feature type="compositionally biased region" description="Polar residues" evidence="1">
    <location>
        <begin position="64"/>
        <end position="74"/>
    </location>
</feature>
<dbReference type="Proteomes" id="UP001292094">
    <property type="component" value="Unassembled WGS sequence"/>
</dbReference>
<evidence type="ECO:0000313" key="3">
    <source>
        <dbReference type="Proteomes" id="UP001292094"/>
    </source>
</evidence>
<dbReference type="AlphaFoldDB" id="A0AAE1NS11"/>
<protein>
    <submittedName>
        <fullName evidence="2">Uncharacterized protein</fullName>
    </submittedName>
</protein>
<feature type="compositionally biased region" description="Polar residues" evidence="1">
    <location>
        <begin position="28"/>
        <end position="56"/>
    </location>
</feature>
<dbReference type="EMBL" id="JAWZYT010004137">
    <property type="protein sequence ID" value="KAK4295149.1"/>
    <property type="molecule type" value="Genomic_DNA"/>
</dbReference>
<feature type="region of interest" description="Disordered" evidence="1">
    <location>
        <begin position="1"/>
        <end position="74"/>
    </location>
</feature>
<evidence type="ECO:0000256" key="1">
    <source>
        <dbReference type="SAM" id="MobiDB-lite"/>
    </source>
</evidence>
<organism evidence="2 3">
    <name type="scientific">Petrolisthes manimaculis</name>
    <dbReference type="NCBI Taxonomy" id="1843537"/>
    <lineage>
        <taxon>Eukaryota</taxon>
        <taxon>Metazoa</taxon>
        <taxon>Ecdysozoa</taxon>
        <taxon>Arthropoda</taxon>
        <taxon>Crustacea</taxon>
        <taxon>Multicrustacea</taxon>
        <taxon>Malacostraca</taxon>
        <taxon>Eumalacostraca</taxon>
        <taxon>Eucarida</taxon>
        <taxon>Decapoda</taxon>
        <taxon>Pleocyemata</taxon>
        <taxon>Anomura</taxon>
        <taxon>Galatheoidea</taxon>
        <taxon>Porcellanidae</taxon>
        <taxon>Petrolisthes</taxon>
    </lineage>
</organism>
<keyword evidence="3" id="KW-1185">Reference proteome</keyword>
<comment type="caution">
    <text evidence="2">The sequence shown here is derived from an EMBL/GenBank/DDBJ whole genome shotgun (WGS) entry which is preliminary data.</text>
</comment>
<proteinExistence type="predicted"/>
<evidence type="ECO:0000313" key="2">
    <source>
        <dbReference type="EMBL" id="KAK4295149.1"/>
    </source>
</evidence>
<reference evidence="2" key="1">
    <citation type="submission" date="2023-11" db="EMBL/GenBank/DDBJ databases">
        <title>Genome assemblies of two species of porcelain crab, Petrolisthes cinctipes and Petrolisthes manimaculis (Anomura: Porcellanidae).</title>
        <authorList>
            <person name="Angst P."/>
        </authorList>
    </citation>
    <scope>NUCLEOTIDE SEQUENCE</scope>
    <source>
        <strain evidence="2">PB745_02</strain>
        <tissue evidence="2">Gill</tissue>
    </source>
</reference>
<accession>A0AAE1NS11</accession>